<evidence type="ECO:0000313" key="2">
    <source>
        <dbReference type="Proteomes" id="UP000326678"/>
    </source>
</evidence>
<dbReference type="KEGG" id="nsh:GXM_01058"/>
<accession>A0A5P8VT13</accession>
<organism evidence="1 2">
    <name type="scientific">Nostoc sphaeroides CCNUC1</name>
    <dbReference type="NCBI Taxonomy" id="2653204"/>
    <lineage>
        <taxon>Bacteria</taxon>
        <taxon>Bacillati</taxon>
        <taxon>Cyanobacteriota</taxon>
        <taxon>Cyanophyceae</taxon>
        <taxon>Nostocales</taxon>
        <taxon>Nostocaceae</taxon>
        <taxon>Nostoc</taxon>
    </lineage>
</organism>
<sequence length="261" mass="29329">MAYPFPGMNPYLEDPELWTGVHGRLIVAIADYLSPQLRPKYFVAIEERIYQTTGDDKLLVGIPDVIVQKSQTAINPKIPNIAVATPVVQPKTVTVPIPEIVKERYLEVRKVGTKEVVTVIEILSPKNKRLGEGRNAYETKRQRVLGSSTHLVEIDLLRVGEPMLVFGYGTQNDYRILVSRAENRPQSDLYAFDLQDIIPSFLLPLRTGDSEPLVDLQSLLAGIYDRASYDLVIDYSKEAVPALLEADAAWANTLLREKDLR</sequence>
<name>A0A5P8VT13_9NOSO</name>
<dbReference type="Proteomes" id="UP000326678">
    <property type="component" value="Chromosome Gxm1"/>
</dbReference>
<reference evidence="1 2" key="1">
    <citation type="submission" date="2019-10" db="EMBL/GenBank/DDBJ databases">
        <title>Genomic and transcriptomic insights into the perfect genentic adaptation of a filamentous nitrogen-fixing cyanobacterium to rice fields.</title>
        <authorList>
            <person name="Chen Z."/>
        </authorList>
    </citation>
    <scope>NUCLEOTIDE SEQUENCE [LARGE SCALE GENOMIC DNA]</scope>
    <source>
        <strain evidence="1">CCNUC1</strain>
    </source>
</reference>
<keyword evidence="2" id="KW-1185">Reference proteome</keyword>
<evidence type="ECO:0000313" key="1">
    <source>
        <dbReference type="EMBL" id="QFS43585.1"/>
    </source>
</evidence>
<proteinExistence type="predicted"/>
<dbReference type="EMBL" id="CP045226">
    <property type="protein sequence ID" value="QFS43585.1"/>
    <property type="molecule type" value="Genomic_DNA"/>
</dbReference>
<dbReference type="InterPro" id="IPR025132">
    <property type="entry name" value="DUF4058"/>
</dbReference>
<dbReference type="AlphaFoldDB" id="A0A5P8VT13"/>
<evidence type="ECO:0008006" key="3">
    <source>
        <dbReference type="Google" id="ProtNLM"/>
    </source>
</evidence>
<dbReference type="RefSeq" id="WP_152588307.1">
    <property type="nucleotide sequence ID" value="NZ_CP045226.1"/>
</dbReference>
<gene>
    <name evidence="1" type="ORF">GXM_01058</name>
</gene>
<protein>
    <recommendedName>
        <fullName evidence="3">DUF4058 family protein</fullName>
    </recommendedName>
</protein>
<dbReference type="Pfam" id="PF13267">
    <property type="entry name" value="DUF4058"/>
    <property type="match status" value="1"/>
</dbReference>